<dbReference type="Pfam" id="PF00122">
    <property type="entry name" value="E1-E2_ATPase"/>
    <property type="match status" value="1"/>
</dbReference>
<feature type="transmembrane region" description="Helical" evidence="10">
    <location>
        <begin position="127"/>
        <end position="144"/>
    </location>
</feature>
<comment type="subcellular location">
    <subcellularLocation>
        <location evidence="1">Cell membrane</location>
        <topology evidence="1">Multi-pass membrane protein</topology>
    </subcellularLocation>
</comment>
<dbReference type="Gene3D" id="2.70.150.10">
    <property type="entry name" value="Calcium-transporting ATPase, cytoplasmic transduction domain A"/>
    <property type="match status" value="1"/>
</dbReference>
<feature type="compositionally biased region" description="Polar residues" evidence="11">
    <location>
        <begin position="12"/>
        <end position="21"/>
    </location>
</feature>
<dbReference type="RefSeq" id="WP_212324607.1">
    <property type="nucleotide sequence ID" value="NZ_AP024463.1"/>
</dbReference>
<evidence type="ECO:0000256" key="5">
    <source>
        <dbReference type="ARBA" id="ARBA00022741"/>
    </source>
</evidence>
<dbReference type="NCBIfam" id="TIGR01494">
    <property type="entry name" value="ATPase_P-type"/>
    <property type="match status" value="1"/>
</dbReference>
<proteinExistence type="inferred from homology"/>
<dbReference type="InterPro" id="IPR023298">
    <property type="entry name" value="ATPase_P-typ_TM_dom_sf"/>
</dbReference>
<dbReference type="InterPro" id="IPR059000">
    <property type="entry name" value="ATPase_P-type_domA"/>
</dbReference>
<evidence type="ECO:0000256" key="8">
    <source>
        <dbReference type="ARBA" id="ARBA00022989"/>
    </source>
</evidence>
<dbReference type="NCBIfam" id="TIGR01511">
    <property type="entry name" value="ATPase-IB1_Cu"/>
    <property type="match status" value="1"/>
</dbReference>
<keyword evidence="14" id="KW-1185">Reference proteome</keyword>
<keyword evidence="3 10" id="KW-0812">Transmembrane</keyword>
<keyword evidence="8 10" id="KW-1133">Transmembrane helix</keyword>
<sequence>MTSVSVAERTPDTSAKGTKGSVSVSLDLTGMTCASCANRIEKKLNKVDGVRASVNYATERASVQAPRGTTAEDLIAVVEAAGYGARETTVEPREERADVLLPRVQLAFTLAVPVIVVSMVPVLQFPGWQWLALLLTTIVVFWCGRSFHKAALTNMRHGATTMDTLVSLGTSVAWLWSVVAMFFGHAGVIGMTHGFTLTLDHADPMGSVYFEAAAGIVAFLLLGRWIEARSKREAGSAVKALLEVGAKEATILRDGAEVAIPAGELSLNDLIVVRPGEKVAADGVVTEGSSAVDAAIITGESLPVEVGPGSTVVGGSVNTTGRLVVKATAVGSATQVAQIARLVEEAQTGKAQAQRLADRITEFFVPAVLVLAMITFMVQLLVGSGATFALTAGIAVLIIACPCALGLATPSALLVGTGRGAELGVIIRGAQALEKARSVQAVVLDKTGTLTTGKMSVLSAEPADGASEAELLRVTAAVEAGSEHPIARAIVERGASVPAAEQFEALPGIGARALLDGVPVAVGSRRLLADQGIETASEPTPLGSEVFVVRDGALLGRIVVGDQLKPGAVEAVAALKELGLRPVLLTGDSQAVAETVAAQVGIEQVHAEVLPQGKAAVISGLQAEGMRVAMVGDGVNDAAALAISDLGIAIGAGTDAAMAASDLTLMREDLMGVVDAVRLSRATDRTIRGNLLWAFLYNVAAIPVAALGLLTPMIAGAAMACSSVFVVLNSLRLRNFS</sequence>
<dbReference type="Proteomes" id="UP000678513">
    <property type="component" value="Chromosome"/>
</dbReference>
<feature type="transmembrane region" description="Helical" evidence="10">
    <location>
        <begin position="363"/>
        <end position="382"/>
    </location>
</feature>
<dbReference type="PRINTS" id="PR00119">
    <property type="entry name" value="CATATPASE"/>
</dbReference>
<dbReference type="PANTHER" id="PTHR43520">
    <property type="entry name" value="ATP7, ISOFORM B"/>
    <property type="match status" value="1"/>
</dbReference>
<dbReference type="PROSITE" id="PS00154">
    <property type="entry name" value="ATPASE_E1_E2"/>
    <property type="match status" value="1"/>
</dbReference>
<dbReference type="PRINTS" id="PR00943">
    <property type="entry name" value="CUATPASE"/>
</dbReference>
<name>A0ABX7Y6Q9_9ACTN</name>
<feature type="region of interest" description="Disordered" evidence="11">
    <location>
        <begin position="1"/>
        <end position="21"/>
    </location>
</feature>
<dbReference type="InterPro" id="IPR036412">
    <property type="entry name" value="HAD-like_sf"/>
</dbReference>
<dbReference type="Gene3D" id="3.40.50.1000">
    <property type="entry name" value="HAD superfamily/HAD-like"/>
    <property type="match status" value="1"/>
</dbReference>
<dbReference type="NCBIfam" id="TIGR01525">
    <property type="entry name" value="ATPase-IB_hvy"/>
    <property type="match status" value="1"/>
</dbReference>
<dbReference type="EMBL" id="CP072384">
    <property type="protein sequence ID" value="QUC08538.1"/>
    <property type="molecule type" value="Genomic_DNA"/>
</dbReference>
<dbReference type="InterPro" id="IPR008250">
    <property type="entry name" value="ATPase_P-typ_transduc_dom_A_sf"/>
</dbReference>
<evidence type="ECO:0000256" key="3">
    <source>
        <dbReference type="ARBA" id="ARBA00022692"/>
    </source>
</evidence>
<dbReference type="InterPro" id="IPR018303">
    <property type="entry name" value="ATPase_P-typ_P_site"/>
</dbReference>
<comment type="similarity">
    <text evidence="2 10">Belongs to the cation transport ATPase (P-type) (TC 3.A.3) family. Type IB subfamily.</text>
</comment>
<dbReference type="InterPro" id="IPR017969">
    <property type="entry name" value="Heavy-metal-associated_CS"/>
</dbReference>
<evidence type="ECO:0000313" key="14">
    <source>
        <dbReference type="Proteomes" id="UP000678513"/>
    </source>
</evidence>
<evidence type="ECO:0000256" key="10">
    <source>
        <dbReference type="RuleBase" id="RU362081"/>
    </source>
</evidence>
<organism evidence="13 14">
    <name type="scientific">Arachnia rubra</name>
    <dbReference type="NCBI Taxonomy" id="1547448"/>
    <lineage>
        <taxon>Bacteria</taxon>
        <taxon>Bacillati</taxon>
        <taxon>Actinomycetota</taxon>
        <taxon>Actinomycetes</taxon>
        <taxon>Propionibacteriales</taxon>
        <taxon>Propionibacteriaceae</taxon>
        <taxon>Arachnia</taxon>
    </lineage>
</organism>
<evidence type="ECO:0000256" key="1">
    <source>
        <dbReference type="ARBA" id="ARBA00004651"/>
    </source>
</evidence>
<dbReference type="Gene3D" id="3.30.70.100">
    <property type="match status" value="1"/>
</dbReference>
<evidence type="ECO:0000256" key="6">
    <source>
        <dbReference type="ARBA" id="ARBA00022840"/>
    </source>
</evidence>
<feature type="transmembrane region" description="Helical" evidence="10">
    <location>
        <begin position="165"/>
        <end position="188"/>
    </location>
</feature>
<keyword evidence="9 10" id="KW-0472">Membrane</keyword>
<gene>
    <name evidence="13" type="primary">cadA</name>
    <name evidence="13" type="ORF">J5A65_01965</name>
</gene>
<dbReference type="SUPFAM" id="SSF55008">
    <property type="entry name" value="HMA, heavy metal-associated domain"/>
    <property type="match status" value="1"/>
</dbReference>
<dbReference type="InterPro" id="IPR023299">
    <property type="entry name" value="ATPase_P-typ_cyto_dom_N"/>
</dbReference>
<keyword evidence="5 10" id="KW-0547">Nucleotide-binding</keyword>
<feature type="domain" description="HMA" evidence="12">
    <location>
        <begin position="22"/>
        <end position="86"/>
    </location>
</feature>
<dbReference type="PROSITE" id="PS01047">
    <property type="entry name" value="HMA_1"/>
    <property type="match status" value="1"/>
</dbReference>
<feature type="transmembrane region" description="Helical" evidence="10">
    <location>
        <begin position="388"/>
        <end position="409"/>
    </location>
</feature>
<evidence type="ECO:0000256" key="11">
    <source>
        <dbReference type="SAM" id="MobiDB-lite"/>
    </source>
</evidence>
<dbReference type="InterPro" id="IPR023214">
    <property type="entry name" value="HAD_sf"/>
</dbReference>
<keyword evidence="4 10" id="KW-0479">Metal-binding</keyword>
<reference evidence="13 14" key="1">
    <citation type="submission" date="2021-03" db="EMBL/GenBank/DDBJ databases">
        <title>Human Oral Microbial Genomes.</title>
        <authorList>
            <person name="Johnston C.D."/>
            <person name="Chen T."/>
            <person name="Dewhirst F.E."/>
        </authorList>
    </citation>
    <scope>NUCLEOTIDE SEQUENCE [LARGE SCALE GENOMIC DNA]</scope>
    <source>
        <strain evidence="13 14">DSMZ 100122</strain>
    </source>
</reference>
<dbReference type="CDD" id="cd02094">
    <property type="entry name" value="P-type_ATPase_Cu-like"/>
    <property type="match status" value="1"/>
</dbReference>
<feature type="transmembrane region" description="Helical" evidence="10">
    <location>
        <begin position="713"/>
        <end position="731"/>
    </location>
</feature>
<evidence type="ECO:0000256" key="9">
    <source>
        <dbReference type="ARBA" id="ARBA00023136"/>
    </source>
</evidence>
<keyword evidence="10" id="KW-1003">Cell membrane</keyword>
<feature type="transmembrane region" description="Helical" evidence="10">
    <location>
        <begin position="690"/>
        <end position="707"/>
    </location>
</feature>
<feature type="transmembrane region" description="Helical" evidence="10">
    <location>
        <begin position="208"/>
        <end position="226"/>
    </location>
</feature>
<keyword evidence="7" id="KW-1278">Translocase</keyword>
<dbReference type="SUPFAM" id="SSF81665">
    <property type="entry name" value="Calcium ATPase, transmembrane domain M"/>
    <property type="match status" value="1"/>
</dbReference>
<accession>A0ABX7Y6Q9</accession>
<evidence type="ECO:0000259" key="12">
    <source>
        <dbReference type="PROSITE" id="PS50846"/>
    </source>
</evidence>
<dbReference type="Pfam" id="PF00702">
    <property type="entry name" value="Hydrolase"/>
    <property type="match status" value="1"/>
</dbReference>
<dbReference type="Gene3D" id="3.40.1110.10">
    <property type="entry name" value="Calcium-transporting ATPase, cytoplasmic domain N"/>
    <property type="match status" value="1"/>
</dbReference>
<evidence type="ECO:0000256" key="4">
    <source>
        <dbReference type="ARBA" id="ARBA00022723"/>
    </source>
</evidence>
<dbReference type="SUPFAM" id="SSF81653">
    <property type="entry name" value="Calcium ATPase, transduction domain A"/>
    <property type="match status" value="1"/>
</dbReference>
<dbReference type="PANTHER" id="PTHR43520:SF8">
    <property type="entry name" value="P-TYPE CU(+) TRANSPORTER"/>
    <property type="match status" value="1"/>
</dbReference>
<dbReference type="InterPro" id="IPR036163">
    <property type="entry name" value="HMA_dom_sf"/>
</dbReference>
<dbReference type="PROSITE" id="PS50846">
    <property type="entry name" value="HMA_2"/>
    <property type="match status" value="1"/>
</dbReference>
<dbReference type="SUPFAM" id="SSF56784">
    <property type="entry name" value="HAD-like"/>
    <property type="match status" value="1"/>
</dbReference>
<evidence type="ECO:0000256" key="7">
    <source>
        <dbReference type="ARBA" id="ARBA00022967"/>
    </source>
</evidence>
<dbReference type="NCBIfam" id="TIGR01512">
    <property type="entry name" value="ATPase-IB2_Cd"/>
    <property type="match status" value="1"/>
</dbReference>
<evidence type="ECO:0000256" key="2">
    <source>
        <dbReference type="ARBA" id="ARBA00006024"/>
    </source>
</evidence>
<evidence type="ECO:0000313" key="13">
    <source>
        <dbReference type="EMBL" id="QUC08538.1"/>
    </source>
</evidence>
<dbReference type="InterPro" id="IPR006121">
    <property type="entry name" value="HMA_dom"/>
</dbReference>
<dbReference type="Pfam" id="PF00403">
    <property type="entry name" value="HMA"/>
    <property type="match status" value="1"/>
</dbReference>
<protein>
    <submittedName>
        <fullName evidence="13">Cadmium-translocating P-type ATPase</fullName>
    </submittedName>
</protein>
<dbReference type="InterPro" id="IPR001757">
    <property type="entry name" value="P_typ_ATPase"/>
</dbReference>
<dbReference type="InterPro" id="IPR027256">
    <property type="entry name" value="P-typ_ATPase_IB"/>
</dbReference>
<keyword evidence="6 10" id="KW-0067">ATP-binding</keyword>
<feature type="transmembrane region" description="Helical" evidence="10">
    <location>
        <begin position="100"/>
        <end position="121"/>
    </location>
</feature>
<dbReference type="CDD" id="cd00371">
    <property type="entry name" value="HMA"/>
    <property type="match status" value="1"/>
</dbReference>